<dbReference type="Proteomes" id="UP000077245">
    <property type="component" value="Unassembled WGS sequence"/>
</dbReference>
<protein>
    <submittedName>
        <fullName evidence="9">Membrane transport protein</fullName>
    </submittedName>
</protein>
<feature type="transmembrane region" description="Helical" evidence="8">
    <location>
        <begin position="99"/>
        <end position="121"/>
    </location>
</feature>
<dbReference type="Pfam" id="PF03547">
    <property type="entry name" value="Mem_trans"/>
    <property type="match status" value="1"/>
</dbReference>
<comment type="caution">
    <text evidence="9">The sequence shown here is derived from an EMBL/GenBank/DDBJ whole genome shotgun (WGS) entry which is preliminary data.</text>
</comment>
<feature type="transmembrane region" description="Helical" evidence="8">
    <location>
        <begin position="65"/>
        <end position="87"/>
    </location>
</feature>
<feature type="transmembrane region" description="Helical" evidence="8">
    <location>
        <begin position="190"/>
        <end position="209"/>
    </location>
</feature>
<feature type="transmembrane region" description="Helical" evidence="8">
    <location>
        <begin position="250"/>
        <end position="270"/>
    </location>
</feature>
<name>A0A166C6I0_9EURY</name>
<keyword evidence="6 8" id="KW-1133">Transmembrane helix</keyword>
<dbReference type="EMBL" id="LWMV01000182">
    <property type="protein sequence ID" value="KZX11667.1"/>
    <property type="molecule type" value="Genomic_DNA"/>
</dbReference>
<evidence type="ECO:0000256" key="1">
    <source>
        <dbReference type="ARBA" id="ARBA00004651"/>
    </source>
</evidence>
<dbReference type="GO" id="GO:0055085">
    <property type="term" value="P:transmembrane transport"/>
    <property type="evidence" value="ECO:0007669"/>
    <property type="project" value="InterPro"/>
</dbReference>
<reference evidence="9 10" key="1">
    <citation type="submission" date="2016-04" db="EMBL/GenBank/DDBJ databases">
        <title>Genome sequence of Methanobrevibacter curvatus DSM 11111.</title>
        <authorList>
            <person name="Poehlein A."/>
            <person name="Seedorf H."/>
            <person name="Daniel R."/>
        </authorList>
    </citation>
    <scope>NUCLEOTIDE SEQUENCE [LARGE SCALE GENOMIC DNA]</scope>
    <source>
        <strain evidence="9 10">DSM 11111</strain>
    </source>
</reference>
<evidence type="ECO:0000256" key="5">
    <source>
        <dbReference type="ARBA" id="ARBA00022692"/>
    </source>
</evidence>
<dbReference type="PATRIC" id="fig|49547.3.peg.1433"/>
<keyword evidence="10" id="KW-1185">Reference proteome</keyword>
<gene>
    <name evidence="9" type="ORF">MBCUR_13410</name>
</gene>
<evidence type="ECO:0000256" key="4">
    <source>
        <dbReference type="ARBA" id="ARBA00022475"/>
    </source>
</evidence>
<sequence length="304" mass="33584">MSAVETTIISILIMILAGYILKKIKVLSFKDAYSLNNLVIYLLMPCMIFNSLYHADMNVFPKLAIMPIIGLICGGLTGLILFVILTIIKFPKVKKWSVLITVILGNTAFLGFPVILGIYGQTALINAIFYDMASLISFLSLSVILMFIFEGKFKEVIKKVLSFPVLWAVILGICLNVFNLPIGEIANNVIVYFGLATIPLIMLVLGLSLDFNELKENIKISVPISLFKLFVTPAICCVVISLIGLNGLDYTVAIVEASMPAGMLNLILAIKYKLEYRLTTDCLFLSSLFCLITIPLVINVFHLI</sequence>
<proteinExistence type="inferred from homology"/>
<keyword evidence="4" id="KW-1003">Cell membrane</keyword>
<dbReference type="STRING" id="49547.MBCUR_13410"/>
<feature type="transmembrane region" description="Helical" evidence="8">
    <location>
        <begin position="221"/>
        <end position="244"/>
    </location>
</feature>
<dbReference type="InterPro" id="IPR038770">
    <property type="entry name" value="Na+/solute_symporter_sf"/>
</dbReference>
<keyword evidence="3" id="KW-0813">Transport</keyword>
<dbReference type="Gene3D" id="1.20.1530.20">
    <property type="match status" value="1"/>
</dbReference>
<evidence type="ECO:0000256" key="2">
    <source>
        <dbReference type="ARBA" id="ARBA00010145"/>
    </source>
</evidence>
<evidence type="ECO:0000313" key="10">
    <source>
        <dbReference type="Proteomes" id="UP000077245"/>
    </source>
</evidence>
<accession>A0A166C6I0</accession>
<keyword evidence="7 8" id="KW-0472">Membrane</keyword>
<dbReference type="AlphaFoldDB" id="A0A166C6I0"/>
<dbReference type="PANTHER" id="PTHR36838">
    <property type="entry name" value="AUXIN EFFLUX CARRIER FAMILY PROTEIN"/>
    <property type="match status" value="1"/>
</dbReference>
<dbReference type="GO" id="GO:0005886">
    <property type="term" value="C:plasma membrane"/>
    <property type="evidence" value="ECO:0007669"/>
    <property type="project" value="UniProtKB-SubCell"/>
</dbReference>
<evidence type="ECO:0000256" key="8">
    <source>
        <dbReference type="SAM" id="Phobius"/>
    </source>
</evidence>
<evidence type="ECO:0000313" key="9">
    <source>
        <dbReference type="EMBL" id="KZX11667.1"/>
    </source>
</evidence>
<dbReference type="OrthoDB" id="147743at2157"/>
<evidence type="ECO:0000256" key="3">
    <source>
        <dbReference type="ARBA" id="ARBA00022448"/>
    </source>
</evidence>
<dbReference type="InterPro" id="IPR004776">
    <property type="entry name" value="Mem_transp_PIN-like"/>
</dbReference>
<keyword evidence="5 8" id="KW-0812">Transmembrane</keyword>
<dbReference type="PANTHER" id="PTHR36838:SF3">
    <property type="entry name" value="TRANSPORTER AUXIN EFFLUX CARRIER EC FAMILY"/>
    <property type="match status" value="1"/>
</dbReference>
<evidence type="ECO:0000256" key="6">
    <source>
        <dbReference type="ARBA" id="ARBA00022989"/>
    </source>
</evidence>
<comment type="subcellular location">
    <subcellularLocation>
        <location evidence="1">Cell membrane</location>
        <topology evidence="1">Multi-pass membrane protein</topology>
    </subcellularLocation>
</comment>
<feature type="transmembrane region" description="Helical" evidence="8">
    <location>
        <begin position="282"/>
        <end position="301"/>
    </location>
</feature>
<comment type="similarity">
    <text evidence="2">Belongs to the auxin efflux carrier (TC 2.A.69) family.</text>
</comment>
<feature type="transmembrane region" description="Helical" evidence="8">
    <location>
        <begin position="127"/>
        <end position="148"/>
    </location>
</feature>
<feature type="transmembrane region" description="Helical" evidence="8">
    <location>
        <begin position="33"/>
        <end position="53"/>
    </location>
</feature>
<feature type="transmembrane region" description="Helical" evidence="8">
    <location>
        <begin position="160"/>
        <end position="178"/>
    </location>
</feature>
<dbReference type="RefSeq" id="WP_067091844.1">
    <property type="nucleotide sequence ID" value="NZ_LWMV01000182.1"/>
</dbReference>
<organism evidence="9 10">
    <name type="scientific">Methanobrevibacter curvatus</name>
    <dbReference type="NCBI Taxonomy" id="49547"/>
    <lineage>
        <taxon>Archaea</taxon>
        <taxon>Methanobacteriati</taxon>
        <taxon>Methanobacteriota</taxon>
        <taxon>Methanomada group</taxon>
        <taxon>Methanobacteria</taxon>
        <taxon>Methanobacteriales</taxon>
        <taxon>Methanobacteriaceae</taxon>
        <taxon>Methanobrevibacter</taxon>
    </lineage>
</organism>
<evidence type="ECO:0000256" key="7">
    <source>
        <dbReference type="ARBA" id="ARBA00023136"/>
    </source>
</evidence>
<feature type="transmembrane region" description="Helical" evidence="8">
    <location>
        <begin position="6"/>
        <end position="21"/>
    </location>
</feature>